<evidence type="ECO:0000313" key="3">
    <source>
        <dbReference type="Proteomes" id="UP000015106"/>
    </source>
</evidence>
<feature type="compositionally biased region" description="Polar residues" evidence="1">
    <location>
        <begin position="1"/>
        <end position="13"/>
    </location>
</feature>
<proteinExistence type="predicted"/>
<name>A0A8R7PKT2_TRIUA</name>
<sequence length="143" mass="16011">HDGTEPTSLTAPRQSAPRPQILLPSAATSPQPLERYPQLRRDGRSPATTCSRDHNHCVRKKAAWIGDMYFGLGSSKGAIFEHLYQLPRISSSHGVHYDQVHSGAMMIVTEDISCRSNRYVSTPILKISAPKLRHNFSHLELRL</sequence>
<dbReference type="Gramene" id="TuG1812S0000369600.01.T01">
    <property type="protein sequence ID" value="TuG1812S0000369600.01.T01"/>
    <property type="gene ID" value="TuG1812S0000369600.01"/>
</dbReference>
<feature type="region of interest" description="Disordered" evidence="1">
    <location>
        <begin position="1"/>
        <end position="52"/>
    </location>
</feature>
<keyword evidence="3" id="KW-1185">Reference proteome</keyword>
<accession>A0A8R7PKT2</accession>
<dbReference type="AlphaFoldDB" id="A0A8R7PKT2"/>
<dbReference type="Gramene" id="TuG1812G0200005484.01.T01">
    <property type="protein sequence ID" value="TuG1812G0200005484.01.T01"/>
    <property type="gene ID" value="TuG1812G0200005484.01"/>
</dbReference>
<dbReference type="EnsemblPlants" id="TuG1812G0200005484.01.T01">
    <property type="protein sequence ID" value="TuG1812G0200005484.01.T01"/>
    <property type="gene ID" value="TuG1812G0200005484.01"/>
</dbReference>
<reference evidence="2" key="3">
    <citation type="submission" date="2022-06" db="UniProtKB">
        <authorList>
            <consortium name="EnsemblPlants"/>
        </authorList>
    </citation>
    <scope>IDENTIFICATION</scope>
</reference>
<reference evidence="3" key="1">
    <citation type="journal article" date="2013" name="Nature">
        <title>Draft genome of the wheat A-genome progenitor Triticum urartu.</title>
        <authorList>
            <person name="Ling H.Q."/>
            <person name="Zhao S."/>
            <person name="Liu D."/>
            <person name="Wang J."/>
            <person name="Sun H."/>
            <person name="Zhang C."/>
            <person name="Fan H."/>
            <person name="Li D."/>
            <person name="Dong L."/>
            <person name="Tao Y."/>
            <person name="Gao C."/>
            <person name="Wu H."/>
            <person name="Li Y."/>
            <person name="Cui Y."/>
            <person name="Guo X."/>
            <person name="Zheng S."/>
            <person name="Wang B."/>
            <person name="Yu K."/>
            <person name="Liang Q."/>
            <person name="Yang W."/>
            <person name="Lou X."/>
            <person name="Chen J."/>
            <person name="Feng M."/>
            <person name="Jian J."/>
            <person name="Zhang X."/>
            <person name="Luo G."/>
            <person name="Jiang Y."/>
            <person name="Liu J."/>
            <person name="Wang Z."/>
            <person name="Sha Y."/>
            <person name="Zhang B."/>
            <person name="Wu H."/>
            <person name="Tang D."/>
            <person name="Shen Q."/>
            <person name="Xue P."/>
            <person name="Zou S."/>
            <person name="Wang X."/>
            <person name="Liu X."/>
            <person name="Wang F."/>
            <person name="Yang Y."/>
            <person name="An X."/>
            <person name="Dong Z."/>
            <person name="Zhang K."/>
            <person name="Zhang X."/>
            <person name="Luo M.C."/>
            <person name="Dvorak J."/>
            <person name="Tong Y."/>
            <person name="Wang J."/>
            <person name="Yang H."/>
            <person name="Li Z."/>
            <person name="Wang D."/>
            <person name="Zhang A."/>
            <person name="Wang J."/>
        </authorList>
    </citation>
    <scope>NUCLEOTIDE SEQUENCE</scope>
    <source>
        <strain evidence="3">cv. G1812</strain>
    </source>
</reference>
<reference evidence="2" key="2">
    <citation type="submission" date="2018-03" db="EMBL/GenBank/DDBJ databases">
        <title>The Triticum urartu genome reveals the dynamic nature of wheat genome evolution.</title>
        <authorList>
            <person name="Ling H."/>
            <person name="Ma B."/>
            <person name="Shi X."/>
            <person name="Liu H."/>
            <person name="Dong L."/>
            <person name="Sun H."/>
            <person name="Cao Y."/>
            <person name="Gao Q."/>
            <person name="Zheng S."/>
            <person name="Li Y."/>
            <person name="Yu Y."/>
            <person name="Du H."/>
            <person name="Qi M."/>
            <person name="Li Y."/>
            <person name="Yu H."/>
            <person name="Cui Y."/>
            <person name="Wang N."/>
            <person name="Chen C."/>
            <person name="Wu H."/>
            <person name="Zhao Y."/>
            <person name="Zhang J."/>
            <person name="Li Y."/>
            <person name="Zhou W."/>
            <person name="Zhang B."/>
            <person name="Hu W."/>
            <person name="Eijk M."/>
            <person name="Tang J."/>
            <person name="Witsenboer H."/>
            <person name="Zhao S."/>
            <person name="Li Z."/>
            <person name="Zhang A."/>
            <person name="Wang D."/>
            <person name="Liang C."/>
        </authorList>
    </citation>
    <scope>NUCLEOTIDE SEQUENCE [LARGE SCALE GENOMIC DNA]</scope>
    <source>
        <strain evidence="2">cv. G1812</strain>
    </source>
</reference>
<organism evidence="2 3">
    <name type="scientific">Triticum urartu</name>
    <name type="common">Red wild einkorn</name>
    <name type="synonym">Crithodium urartu</name>
    <dbReference type="NCBI Taxonomy" id="4572"/>
    <lineage>
        <taxon>Eukaryota</taxon>
        <taxon>Viridiplantae</taxon>
        <taxon>Streptophyta</taxon>
        <taxon>Embryophyta</taxon>
        <taxon>Tracheophyta</taxon>
        <taxon>Spermatophyta</taxon>
        <taxon>Magnoliopsida</taxon>
        <taxon>Liliopsida</taxon>
        <taxon>Poales</taxon>
        <taxon>Poaceae</taxon>
        <taxon>BOP clade</taxon>
        <taxon>Pooideae</taxon>
        <taxon>Triticodae</taxon>
        <taxon>Triticeae</taxon>
        <taxon>Triticinae</taxon>
        <taxon>Triticum</taxon>
    </lineage>
</organism>
<dbReference type="EnsemblPlants" id="TuG1812S0000369600.01.T01">
    <property type="protein sequence ID" value="TuG1812S0000369600.01.T01"/>
    <property type="gene ID" value="TuG1812S0000369600.01"/>
</dbReference>
<dbReference type="Proteomes" id="UP000015106">
    <property type="component" value="Chromosome 2"/>
</dbReference>
<evidence type="ECO:0000313" key="2">
    <source>
        <dbReference type="EnsemblPlants" id="TuG1812G0200005484.01.T01"/>
    </source>
</evidence>
<protein>
    <submittedName>
        <fullName evidence="2">Uncharacterized protein</fullName>
    </submittedName>
</protein>
<evidence type="ECO:0000256" key="1">
    <source>
        <dbReference type="SAM" id="MobiDB-lite"/>
    </source>
</evidence>